<evidence type="ECO:0000256" key="4">
    <source>
        <dbReference type="ARBA" id="ARBA00022692"/>
    </source>
</evidence>
<evidence type="ECO:0000313" key="12">
    <source>
        <dbReference type="Proteomes" id="UP000189703"/>
    </source>
</evidence>
<keyword evidence="9" id="KW-0961">Cell wall biogenesis/degradation</keyword>
<dbReference type="SUPFAM" id="SSF53448">
    <property type="entry name" value="Nucleotide-diphospho-sugar transferases"/>
    <property type="match status" value="1"/>
</dbReference>
<name>A0A1U7ZUW7_NELNU</name>
<dbReference type="FunFam" id="3.90.550.10:FF:000018">
    <property type="entry name" value="Hexosyltransferase"/>
    <property type="match status" value="1"/>
</dbReference>
<dbReference type="InterPro" id="IPR029044">
    <property type="entry name" value="Nucleotide-diphossugar_trans"/>
</dbReference>
<keyword evidence="4" id="KW-0812">Transmembrane</keyword>
<organism evidence="12 13">
    <name type="scientific">Nelumbo nucifera</name>
    <name type="common">Sacred lotus</name>
    <dbReference type="NCBI Taxonomy" id="4432"/>
    <lineage>
        <taxon>Eukaryota</taxon>
        <taxon>Viridiplantae</taxon>
        <taxon>Streptophyta</taxon>
        <taxon>Embryophyta</taxon>
        <taxon>Tracheophyta</taxon>
        <taxon>Spermatophyta</taxon>
        <taxon>Magnoliopsida</taxon>
        <taxon>Proteales</taxon>
        <taxon>Nelumbonaceae</taxon>
        <taxon>Nelumbo</taxon>
    </lineage>
</organism>
<evidence type="ECO:0000256" key="6">
    <source>
        <dbReference type="ARBA" id="ARBA00022989"/>
    </source>
</evidence>
<dbReference type="GO" id="GO:0000139">
    <property type="term" value="C:Golgi membrane"/>
    <property type="evidence" value="ECO:0007669"/>
    <property type="project" value="UniProtKB-SubCell"/>
</dbReference>
<dbReference type="KEGG" id="nnu:104596481"/>
<evidence type="ECO:0000256" key="2">
    <source>
        <dbReference type="ARBA" id="ARBA00022676"/>
    </source>
</evidence>
<evidence type="ECO:0000256" key="8">
    <source>
        <dbReference type="ARBA" id="ARBA00023211"/>
    </source>
</evidence>
<dbReference type="GO" id="GO:0045492">
    <property type="term" value="P:xylan biosynthetic process"/>
    <property type="evidence" value="ECO:0000318"/>
    <property type="project" value="GO_Central"/>
</dbReference>
<keyword evidence="6" id="KW-1133">Transmembrane helix</keyword>
<reference evidence="13" key="1">
    <citation type="submission" date="2025-08" db="UniProtKB">
        <authorList>
            <consortium name="RefSeq"/>
        </authorList>
    </citation>
    <scope>IDENTIFICATION</scope>
</reference>
<dbReference type="InterPro" id="IPR050587">
    <property type="entry name" value="GNT1/Glycosyltrans_8"/>
</dbReference>
<dbReference type="GO" id="GO:0071555">
    <property type="term" value="P:cell wall organization"/>
    <property type="evidence" value="ECO:0007669"/>
    <property type="project" value="UniProtKB-KW"/>
</dbReference>
<evidence type="ECO:0000256" key="7">
    <source>
        <dbReference type="ARBA" id="ARBA00023136"/>
    </source>
</evidence>
<dbReference type="FunCoup" id="A0A1U7ZUW7">
    <property type="interactions" value="74"/>
</dbReference>
<dbReference type="OrthoDB" id="2014201at2759"/>
<keyword evidence="8" id="KW-0464">Manganese</keyword>
<dbReference type="STRING" id="4432.A0A1U7ZUW7"/>
<evidence type="ECO:0000256" key="11">
    <source>
        <dbReference type="RuleBase" id="RU362027"/>
    </source>
</evidence>
<comment type="subcellular location">
    <subcellularLocation>
        <location evidence="1">Golgi apparatus membrane</location>
        <topology evidence="1">Single-pass type II membrane protein</topology>
    </subcellularLocation>
</comment>
<evidence type="ECO:0000313" key="13">
    <source>
        <dbReference type="RefSeq" id="XP_010255960.1"/>
    </source>
</evidence>
<dbReference type="GO" id="GO:0016757">
    <property type="term" value="F:glycosyltransferase activity"/>
    <property type="evidence" value="ECO:0000318"/>
    <property type="project" value="GO_Central"/>
</dbReference>
<keyword evidence="12" id="KW-1185">Reference proteome</keyword>
<dbReference type="AlphaFoldDB" id="A0A1U7ZUW7"/>
<gene>
    <name evidence="13" type="primary">LOC104596481</name>
</gene>
<dbReference type="OMA" id="AGWKIKQ"/>
<dbReference type="Pfam" id="PF01501">
    <property type="entry name" value="Glyco_transf_8"/>
    <property type="match status" value="1"/>
</dbReference>
<keyword evidence="3" id="KW-0808">Transferase</keyword>
<evidence type="ECO:0000256" key="10">
    <source>
        <dbReference type="ARBA" id="ARBA00038162"/>
    </source>
</evidence>
<evidence type="ECO:0000256" key="1">
    <source>
        <dbReference type="ARBA" id="ARBA00004323"/>
    </source>
</evidence>
<dbReference type="EC" id="2.4.1.-" evidence="11"/>
<dbReference type="CDD" id="cd02537">
    <property type="entry name" value="GT8_Glycogenin"/>
    <property type="match status" value="1"/>
</dbReference>
<evidence type="ECO:0000256" key="3">
    <source>
        <dbReference type="ARBA" id="ARBA00022679"/>
    </source>
</evidence>
<evidence type="ECO:0000256" key="9">
    <source>
        <dbReference type="ARBA" id="ARBA00023316"/>
    </source>
</evidence>
<dbReference type="GeneID" id="104596481"/>
<evidence type="ECO:0000256" key="5">
    <source>
        <dbReference type="ARBA" id="ARBA00022723"/>
    </source>
</evidence>
<keyword evidence="5" id="KW-0479">Metal-binding</keyword>
<accession>A0A1U7ZUW7</accession>
<sequence length="552" mass="64283">MSSKLYDLRLVFFTIALISLSLSLSILVLTSTLQLKDHPSFTRSIQNASPVGKSNWVIKIPVERRKKRHSTPVEFLAKEFKGRIETKIGLVNTDEGEEWEALGETSLVYFDRVPEQRRWEEFFPEWIDEKEKWGSPTCPEIPMPVFGVYDDQFDIVVSSVPCGNGMGREGARDVFRLQVNLVVANLVVRSGLKNNDDGGDRAVFAVFIGSCEPMLEIFRCDDLVMQGDNFWIYKPDLRRLKQNVLMPVGSCQLAPPLVNQGEENIKSRQAYVTVLHSSEAYVCGAIILAQSIIQSNSTKDLVLLADETITKTSRRALMTAGWKIKQIKRIRSPNARRNAYNEWNYSKLRIWQLTEYDKIIFIDSDLVALRNIDEFFRYPQLSAVGNDQVLFNSGIMLIEPSECTFRKLMERKQNVVSYNGGDQGFLNEVFTWWHRWPSTLNYLKVFEETKSSEREKLPESLYAIHYLGLKPWMCYRDYDCNWDMRKRRIFASDSAHRKWWQVFDAMPKRLRPYCSLTKKMDARINKWRERAKNASFPDGHWKIKVKDPRQHH</sequence>
<keyword evidence="7" id="KW-0472">Membrane</keyword>
<dbReference type="InterPro" id="IPR002495">
    <property type="entry name" value="Glyco_trans_8"/>
</dbReference>
<dbReference type="PANTHER" id="PTHR11183">
    <property type="entry name" value="GLYCOGENIN SUBFAMILY MEMBER"/>
    <property type="match status" value="1"/>
</dbReference>
<dbReference type="Gene3D" id="3.90.550.10">
    <property type="entry name" value="Spore Coat Polysaccharide Biosynthesis Protein SpsA, Chain A"/>
    <property type="match status" value="1"/>
</dbReference>
<proteinExistence type="inferred from homology"/>
<keyword evidence="2" id="KW-0328">Glycosyltransferase</keyword>
<dbReference type="Proteomes" id="UP000189703">
    <property type="component" value="Unplaced"/>
</dbReference>
<dbReference type="RefSeq" id="XP_010255960.1">
    <property type="nucleotide sequence ID" value="XM_010257658.1"/>
</dbReference>
<comment type="similarity">
    <text evidence="10">Belongs to the glycosyltransferase 8 family. Glycogenin subfamily.</text>
</comment>
<dbReference type="eggNOG" id="KOG1950">
    <property type="taxonomic scope" value="Eukaryota"/>
</dbReference>
<dbReference type="GO" id="GO:0046872">
    <property type="term" value="F:metal ion binding"/>
    <property type="evidence" value="ECO:0007669"/>
    <property type="project" value="UniProtKB-KW"/>
</dbReference>
<protein>
    <recommendedName>
        <fullName evidence="11">Hexosyltransferase</fullName>
        <ecNumber evidence="11">2.4.1.-</ecNumber>
    </recommendedName>
</protein>